<dbReference type="GeneID" id="65129369"/>
<reference evidence="1 2" key="1">
    <citation type="submission" date="2020-07" db="EMBL/GenBank/DDBJ databases">
        <title>Taxonomic proposal: Crassvirales, a new order of highly abundant and diverse bacterial viruses.</title>
        <authorList>
            <person name="Shkoporov A.N."/>
            <person name="Stockdale S.R."/>
            <person name="Guerin E."/>
            <person name="Ross R.P."/>
            <person name="Hill C."/>
        </authorList>
    </citation>
    <scope>NUCLEOTIDE SEQUENCE [LARGE SCALE GENOMIC DNA]</scope>
</reference>
<dbReference type="Proteomes" id="UP000594003">
    <property type="component" value="Segment"/>
</dbReference>
<evidence type="ECO:0000313" key="2">
    <source>
        <dbReference type="Proteomes" id="UP000594003"/>
    </source>
</evidence>
<keyword evidence="2" id="KW-1185">Reference proteome</keyword>
<accession>A0A7M1RX61</accession>
<evidence type="ECO:0000313" key="1">
    <source>
        <dbReference type="EMBL" id="QOR58886.1"/>
    </source>
</evidence>
<name>A0A7M1RX61_9CAUD</name>
<protein>
    <submittedName>
        <fullName evidence="1">Uncharacterized protein</fullName>
    </submittedName>
</protein>
<organism evidence="1 2">
    <name type="scientific">uncultured phage cr8_1</name>
    <dbReference type="NCBI Taxonomy" id="2772068"/>
    <lineage>
        <taxon>Viruses</taxon>
        <taxon>Duplodnaviria</taxon>
        <taxon>Heunggongvirae</taxon>
        <taxon>Uroviricota</taxon>
        <taxon>Caudoviricetes</taxon>
        <taxon>Crassvirales</taxon>
        <taxon>Intestiviridae</taxon>
        <taxon>Obtuvirinae</taxon>
        <taxon>Fohxhuevirus</taxon>
        <taxon>Fohxhuevirus gastrointestinalis</taxon>
    </lineage>
</organism>
<dbReference type="RefSeq" id="YP_010111044.1">
    <property type="nucleotide sequence ID" value="NC_055877.1"/>
</dbReference>
<proteinExistence type="predicted"/>
<dbReference type="KEGG" id="vg:65129369"/>
<sequence length="81" mass="9476">MFWKNNTIGITKRDILYLINIVKDISAINKDNTIDNDTKDKRIFGTLEDYSIVVNDCDIIKRDLIDIYNVDNINIKIVEEL</sequence>
<dbReference type="EMBL" id="MT774384">
    <property type="protein sequence ID" value="QOR58886.1"/>
    <property type="molecule type" value="Genomic_DNA"/>
</dbReference>